<sequence>MIPTAQPFQMMPGWSQWPGSALFLVTLSGSPMYRTTTWLIVPTLTTRCPTGRTRIPVGGTTTASESWIKEESNA</sequence>
<evidence type="ECO:0000256" key="1">
    <source>
        <dbReference type="SAM" id="MobiDB-lite"/>
    </source>
</evidence>
<dbReference type="EMBL" id="JABFAB010235000">
    <property type="protein sequence ID" value="MBA0670043.1"/>
    <property type="molecule type" value="Genomic_DNA"/>
</dbReference>
<reference evidence="2 3" key="1">
    <citation type="journal article" date="2019" name="Genome Biol. Evol.">
        <title>Insights into the evolution of the New World diploid cottons (Gossypium, subgenus Houzingenia) based on genome sequencing.</title>
        <authorList>
            <person name="Grover C.E."/>
            <person name="Arick M.A. 2nd"/>
            <person name="Thrash A."/>
            <person name="Conover J.L."/>
            <person name="Sanders W.S."/>
            <person name="Peterson D.G."/>
            <person name="Frelichowski J.E."/>
            <person name="Scheffler J.A."/>
            <person name="Scheffler B.E."/>
            <person name="Wendel J.F."/>
        </authorList>
    </citation>
    <scope>NUCLEOTIDE SEQUENCE [LARGE SCALE GENOMIC DNA]</scope>
    <source>
        <strain evidence="2">57</strain>
        <tissue evidence="2">Leaf</tissue>
    </source>
</reference>
<organism evidence="2 3">
    <name type="scientific">Gossypium klotzschianum</name>
    <dbReference type="NCBI Taxonomy" id="34286"/>
    <lineage>
        <taxon>Eukaryota</taxon>
        <taxon>Viridiplantae</taxon>
        <taxon>Streptophyta</taxon>
        <taxon>Embryophyta</taxon>
        <taxon>Tracheophyta</taxon>
        <taxon>Spermatophyta</taxon>
        <taxon>Magnoliopsida</taxon>
        <taxon>eudicotyledons</taxon>
        <taxon>Gunneridae</taxon>
        <taxon>Pentapetalae</taxon>
        <taxon>rosids</taxon>
        <taxon>malvids</taxon>
        <taxon>Malvales</taxon>
        <taxon>Malvaceae</taxon>
        <taxon>Malvoideae</taxon>
        <taxon>Gossypium</taxon>
    </lineage>
</organism>
<accession>A0A7J8W570</accession>
<dbReference type="Proteomes" id="UP000593573">
    <property type="component" value="Unassembled WGS sequence"/>
</dbReference>
<evidence type="ECO:0000313" key="3">
    <source>
        <dbReference type="Proteomes" id="UP000593573"/>
    </source>
</evidence>
<name>A0A7J8W570_9ROSI</name>
<protein>
    <submittedName>
        <fullName evidence="2">Uncharacterized protein</fullName>
    </submittedName>
</protein>
<feature type="region of interest" description="Disordered" evidence="1">
    <location>
        <begin position="52"/>
        <end position="74"/>
    </location>
</feature>
<gene>
    <name evidence="2" type="ORF">Goklo_029586</name>
</gene>
<keyword evidence="3" id="KW-1185">Reference proteome</keyword>
<evidence type="ECO:0000313" key="2">
    <source>
        <dbReference type="EMBL" id="MBA0670043.1"/>
    </source>
</evidence>
<dbReference type="AlphaFoldDB" id="A0A7J8W570"/>
<proteinExistence type="predicted"/>
<comment type="caution">
    <text evidence="2">The sequence shown here is derived from an EMBL/GenBank/DDBJ whole genome shotgun (WGS) entry which is preliminary data.</text>
</comment>